<dbReference type="Pfam" id="PF18940">
    <property type="entry name" value="DUF5687"/>
    <property type="match status" value="1"/>
</dbReference>
<proteinExistence type="predicted"/>
<evidence type="ECO:0000256" key="1">
    <source>
        <dbReference type="SAM" id="Phobius"/>
    </source>
</evidence>
<dbReference type="RefSeq" id="WP_408085484.1">
    <property type="nucleotide sequence ID" value="NZ_JBELPZ010000013.1"/>
</dbReference>
<feature type="transmembrane region" description="Helical" evidence="1">
    <location>
        <begin position="275"/>
        <end position="294"/>
    </location>
</feature>
<keyword evidence="1" id="KW-0812">Transmembrane</keyword>
<reference evidence="2 3" key="1">
    <citation type="submission" date="2024-06" db="EMBL/GenBank/DDBJ databases">
        <authorList>
            <person name="Kaempfer P."/>
            <person name="Viver T."/>
        </authorList>
    </citation>
    <scope>NUCLEOTIDE SEQUENCE [LARGE SCALE GENOMIC DNA]</scope>
    <source>
        <strain evidence="2 3">ST-119</strain>
    </source>
</reference>
<feature type="transmembrane region" description="Helical" evidence="1">
    <location>
        <begin position="21"/>
        <end position="50"/>
    </location>
</feature>
<keyword evidence="3" id="KW-1185">Reference proteome</keyword>
<gene>
    <name evidence="2" type="ORF">ABS766_12350</name>
</gene>
<accession>A0ABW8YY09</accession>
<evidence type="ECO:0000313" key="3">
    <source>
        <dbReference type="Proteomes" id="UP001629156"/>
    </source>
</evidence>
<feature type="transmembrane region" description="Helical" evidence="1">
    <location>
        <begin position="375"/>
        <end position="399"/>
    </location>
</feature>
<feature type="transmembrane region" description="Helical" evidence="1">
    <location>
        <begin position="102"/>
        <end position="129"/>
    </location>
</feature>
<dbReference type="Proteomes" id="UP001629156">
    <property type="component" value="Unassembled WGS sequence"/>
</dbReference>
<keyword evidence="1" id="KW-1133">Transmembrane helix</keyword>
<name>A0ABW8YY09_9FLAO</name>
<dbReference type="EMBL" id="JBELPZ010000013">
    <property type="protein sequence ID" value="MFL9845211.1"/>
    <property type="molecule type" value="Genomic_DNA"/>
</dbReference>
<keyword evidence="1" id="KW-0472">Membrane</keyword>
<sequence length="490" mass="55757">MFKKFIWLEWKAFTRASSFSANVAIKILMILGAIYFCAAFLIGGVAAYMLPKEEMHADPVEIINRYVIYYFLFDLIIRLLLQQLPVMNIRPLLTLPVRRGIIVHYAMGKSFISVFNIFSFFFFVPIFVLMLVDGRDPLHTILWFLAMWALVYCNNLLNILLNKKTALLVLFLAIAAALIASVYYSLFDVTLYTAPFFDGIYQNYLIAVLPVLAFAGLYYITYRYYMNHLRLDTGLKGKEEVASTQDFTWLNRFGTMATFLKNDLKLILRNKRSKTSVMMSVLFIFYGLAFYTGALEMYDNTPMKMFASIFVTGGFMFTFGQFVPSWDSAYYPLMMSQNIPYRQYIASKWWLMVIAVAISTLLCSFYAYFGIEIYLMILSGAIFNIGVNSLLVLLGGAYLKTPIDLASAKQAFGNKQAFNVKTLIIGLPKLLLPMGLYWAGAAFISPIAGFAFVAGAGFLGLVFRKAAFRAIERIYKSEKYSTIAAYKQIN</sequence>
<dbReference type="InterPro" id="IPR043742">
    <property type="entry name" value="DUF5687"/>
</dbReference>
<feature type="transmembrane region" description="Helical" evidence="1">
    <location>
        <begin position="420"/>
        <end position="438"/>
    </location>
</feature>
<feature type="transmembrane region" description="Helical" evidence="1">
    <location>
        <begin position="141"/>
        <end position="160"/>
    </location>
</feature>
<evidence type="ECO:0000313" key="2">
    <source>
        <dbReference type="EMBL" id="MFL9845211.1"/>
    </source>
</evidence>
<feature type="transmembrane region" description="Helical" evidence="1">
    <location>
        <begin position="167"/>
        <end position="187"/>
    </location>
</feature>
<feature type="transmembrane region" description="Helical" evidence="1">
    <location>
        <begin position="306"/>
        <end position="328"/>
    </location>
</feature>
<organism evidence="2 3">
    <name type="scientific">Flavobacterium rhizosphaerae</name>
    <dbReference type="NCBI Taxonomy" id="3163298"/>
    <lineage>
        <taxon>Bacteria</taxon>
        <taxon>Pseudomonadati</taxon>
        <taxon>Bacteroidota</taxon>
        <taxon>Flavobacteriia</taxon>
        <taxon>Flavobacteriales</taxon>
        <taxon>Flavobacteriaceae</taxon>
        <taxon>Flavobacterium</taxon>
    </lineage>
</organism>
<feature type="transmembrane region" description="Helical" evidence="1">
    <location>
        <begin position="62"/>
        <end position="81"/>
    </location>
</feature>
<feature type="transmembrane region" description="Helical" evidence="1">
    <location>
        <begin position="444"/>
        <end position="463"/>
    </location>
</feature>
<feature type="transmembrane region" description="Helical" evidence="1">
    <location>
        <begin position="349"/>
        <end position="369"/>
    </location>
</feature>
<protein>
    <submittedName>
        <fullName evidence="2">DUF5687 family protein</fullName>
    </submittedName>
</protein>
<feature type="transmembrane region" description="Helical" evidence="1">
    <location>
        <begin position="199"/>
        <end position="220"/>
    </location>
</feature>
<comment type="caution">
    <text evidence="2">The sequence shown here is derived from an EMBL/GenBank/DDBJ whole genome shotgun (WGS) entry which is preliminary data.</text>
</comment>